<organism evidence="2 3">
    <name type="scientific">Cordyceps javanica</name>
    <dbReference type="NCBI Taxonomy" id="43265"/>
    <lineage>
        <taxon>Eukaryota</taxon>
        <taxon>Fungi</taxon>
        <taxon>Dikarya</taxon>
        <taxon>Ascomycota</taxon>
        <taxon>Pezizomycotina</taxon>
        <taxon>Sordariomycetes</taxon>
        <taxon>Hypocreomycetidae</taxon>
        <taxon>Hypocreales</taxon>
        <taxon>Cordycipitaceae</taxon>
        <taxon>Cordyceps</taxon>
    </lineage>
</organism>
<keyword evidence="3" id="KW-1185">Reference proteome</keyword>
<comment type="caution">
    <text evidence="2">The sequence shown here is derived from an EMBL/GenBank/DDBJ whole genome shotgun (WGS) entry which is preliminary data.</text>
</comment>
<gene>
    <name evidence="2" type="ORF">IF1G_11046</name>
</gene>
<protein>
    <submittedName>
        <fullName evidence="2">Uncharacterized protein</fullName>
    </submittedName>
</protein>
<sequence>MATQFNLDYQTFWAPRPSSRPVGVAGQSHIRPPPQPKSSLLPPNHSRGMIGVSKESPDSSPRLASSRDDIIYISDEAVSDIDDASHEPFDESLPSIQAIVHSLEDAEKMGNTDDGLEQPLQRKDAHDASDRPTDSTPPEQELFNENPRSTVDMAAKCTIGVSASTSRMCTSAPTSITDGSRIGSSSCESSLRVPGSQDARGSSASADDEGTEKLSLSEMSQHVDSQIRPHASASGPQRPPSPPDDDCTRVAMTVRESPGPSPRVSTKEDSFDVCDTALGHTDTSCDQSSDETLPSGRNAVPSLEETVEIRSTFGNGEQTSNSDDEQPPEKATDDSGEREYAYDEEPRMSQMSLRARNKRSRELSANHNTGQFEVGGLHGALGDPEYCPAPGDESEVDSDRLSSDEEYASRKRRKFRAEPSKNESRGQPSAHPALTGLDQASEPVSAAQKDAMAGPIDAAFDEWILQDVVLKRTIMDGKATFLFQFDWDLCAKHRQSARKPCKQPKQQDEAKKNKGYVGLRSILIFVPNLQNGQKKHSKYGTVQG</sequence>
<dbReference type="AlphaFoldDB" id="A0A545VJ44"/>
<feature type="compositionally biased region" description="Polar residues" evidence="1">
    <location>
        <begin position="161"/>
        <end position="178"/>
    </location>
</feature>
<name>A0A545VJ44_9HYPO</name>
<feature type="compositionally biased region" description="Basic and acidic residues" evidence="1">
    <location>
        <begin position="102"/>
        <end position="111"/>
    </location>
</feature>
<dbReference type="Proteomes" id="UP000315783">
    <property type="component" value="Unassembled WGS sequence"/>
</dbReference>
<feature type="compositionally biased region" description="Low complexity" evidence="1">
    <location>
        <begin position="180"/>
        <end position="190"/>
    </location>
</feature>
<evidence type="ECO:0000313" key="3">
    <source>
        <dbReference type="Proteomes" id="UP000315783"/>
    </source>
</evidence>
<accession>A0A545VJ44</accession>
<feature type="compositionally biased region" description="Basic and acidic residues" evidence="1">
    <location>
        <begin position="397"/>
        <end position="409"/>
    </location>
</feature>
<feature type="compositionally biased region" description="Polar residues" evidence="1">
    <location>
        <begin position="312"/>
        <end position="321"/>
    </location>
</feature>
<dbReference type="STRING" id="43265.A0A545VJ44"/>
<evidence type="ECO:0000256" key="1">
    <source>
        <dbReference type="SAM" id="MobiDB-lite"/>
    </source>
</evidence>
<evidence type="ECO:0000313" key="2">
    <source>
        <dbReference type="EMBL" id="TQV90287.1"/>
    </source>
</evidence>
<dbReference type="EMBL" id="SPUK01000029">
    <property type="protein sequence ID" value="TQV90287.1"/>
    <property type="molecule type" value="Genomic_DNA"/>
</dbReference>
<feature type="compositionally biased region" description="Basic and acidic residues" evidence="1">
    <location>
        <begin position="327"/>
        <end position="347"/>
    </location>
</feature>
<feature type="region of interest" description="Disordered" evidence="1">
    <location>
        <begin position="14"/>
        <end position="449"/>
    </location>
</feature>
<feature type="compositionally biased region" description="Polar residues" evidence="1">
    <location>
        <begin position="281"/>
        <end position="292"/>
    </location>
</feature>
<proteinExistence type="predicted"/>
<dbReference type="OrthoDB" id="4870481at2759"/>
<feature type="compositionally biased region" description="Basic and acidic residues" evidence="1">
    <location>
        <begin position="120"/>
        <end position="133"/>
    </location>
</feature>
<reference evidence="2 3" key="1">
    <citation type="journal article" date="2019" name="Appl. Microbiol. Biotechnol.">
        <title>Genome sequence of Isaria javanica and comparative genome analysis insights into family S53 peptidase evolution in fungal entomopathogens.</title>
        <authorList>
            <person name="Lin R."/>
            <person name="Zhang X."/>
            <person name="Xin B."/>
            <person name="Zou M."/>
            <person name="Gao Y."/>
            <person name="Qin F."/>
            <person name="Hu Q."/>
            <person name="Xie B."/>
            <person name="Cheng X."/>
        </authorList>
    </citation>
    <scope>NUCLEOTIDE SEQUENCE [LARGE SCALE GENOMIC DNA]</scope>
    <source>
        <strain evidence="2 3">IJ1G</strain>
    </source>
</reference>